<feature type="transmembrane region" description="Helical" evidence="3">
    <location>
        <begin position="55"/>
        <end position="74"/>
    </location>
</feature>
<evidence type="ECO:0000256" key="1">
    <source>
        <dbReference type="ARBA" id="ARBA00038357"/>
    </source>
</evidence>
<dbReference type="SUPFAM" id="SSF55856">
    <property type="entry name" value="Cytochrome b5-like heme/steroid binding domain"/>
    <property type="match status" value="1"/>
</dbReference>
<evidence type="ECO:0000256" key="3">
    <source>
        <dbReference type="SAM" id="Phobius"/>
    </source>
</evidence>
<comment type="similarity">
    <text evidence="1">Belongs to the cytochrome b5 family. MAPR subfamily.</text>
</comment>
<keyword evidence="3" id="KW-1133">Transmembrane helix</keyword>
<gene>
    <name evidence="5" type="ORF">FSARC_9866</name>
</gene>
<dbReference type="FunFam" id="3.10.120.10:FF:000018">
    <property type="entry name" value="Heme/steroid binding domain protein, putative"/>
    <property type="match status" value="1"/>
</dbReference>
<accession>A0A8H4TQ80</accession>
<proteinExistence type="inferred from homology"/>
<dbReference type="EMBL" id="JABEXW010000578">
    <property type="protein sequence ID" value="KAF4962033.1"/>
    <property type="molecule type" value="Genomic_DNA"/>
</dbReference>
<dbReference type="OrthoDB" id="10257697at2759"/>
<dbReference type="InterPro" id="IPR036400">
    <property type="entry name" value="Cyt_B5-like_heme/steroid_sf"/>
</dbReference>
<evidence type="ECO:0000256" key="2">
    <source>
        <dbReference type="SAM" id="MobiDB-lite"/>
    </source>
</evidence>
<name>A0A8H4TQ80_9HYPO</name>
<evidence type="ECO:0000313" key="5">
    <source>
        <dbReference type="EMBL" id="KAF4962033.1"/>
    </source>
</evidence>
<reference evidence="5" key="2">
    <citation type="submission" date="2020-05" db="EMBL/GenBank/DDBJ databases">
        <authorList>
            <person name="Kim H.-S."/>
            <person name="Proctor R.H."/>
            <person name="Brown D.W."/>
        </authorList>
    </citation>
    <scope>NUCLEOTIDE SEQUENCE</scope>
    <source>
        <strain evidence="5">NRRL 20472</strain>
    </source>
</reference>
<reference evidence="5" key="1">
    <citation type="journal article" date="2020" name="BMC Genomics">
        <title>Correction to: Identification and distribution of gene clusters required for synthesis of sphingolipid metabolism inhibitors in diverse species of the filamentous fungus Fusarium.</title>
        <authorList>
            <person name="Kim H.S."/>
            <person name="Lohmar J.M."/>
            <person name="Busman M."/>
            <person name="Brown D.W."/>
            <person name="Naumann T.A."/>
            <person name="Divon H.H."/>
            <person name="Lysoe E."/>
            <person name="Uhlig S."/>
            <person name="Proctor R.H."/>
        </authorList>
    </citation>
    <scope>NUCLEOTIDE SEQUENCE</scope>
    <source>
        <strain evidence="5">NRRL 20472</strain>
    </source>
</reference>
<dbReference type="Proteomes" id="UP000622797">
    <property type="component" value="Unassembled WGS sequence"/>
</dbReference>
<comment type="caution">
    <text evidence="5">The sequence shown here is derived from an EMBL/GenBank/DDBJ whole genome shotgun (WGS) entry which is preliminary data.</text>
</comment>
<sequence>MADESTLRQRKPQPKNESDSELSEPSTPTKKGKKRSSADIDQEDHWDGYSPFLDVFRVITFVIVASMGLSYVISGGESFWWGHKNKPEWMTQKYYKELILGPVEFLCPDLPLLLAINGTIYDVSNGRRMYGPGGSYSYFAATDAARGFVTGCFAEDQTADLRGYEEAFLPLDDPEVDSHWTSDELAELKIQEREAAKAKADAALKHWIDFFANSKKYTKVGYVHREENWLEKEKPKVLCDHAQKSRKTRKIPQKKE</sequence>
<evidence type="ECO:0000313" key="6">
    <source>
        <dbReference type="Proteomes" id="UP000622797"/>
    </source>
</evidence>
<dbReference type="SMART" id="SM01117">
    <property type="entry name" value="Cyt-b5"/>
    <property type="match status" value="1"/>
</dbReference>
<feature type="domain" description="Cytochrome b5 heme-binding" evidence="4">
    <location>
        <begin position="100"/>
        <end position="177"/>
    </location>
</feature>
<keyword evidence="3" id="KW-0472">Membrane</keyword>
<evidence type="ECO:0000259" key="4">
    <source>
        <dbReference type="SMART" id="SM01117"/>
    </source>
</evidence>
<dbReference type="InterPro" id="IPR001199">
    <property type="entry name" value="Cyt_B5-like_heme/steroid-bd"/>
</dbReference>
<dbReference type="GO" id="GO:0016020">
    <property type="term" value="C:membrane"/>
    <property type="evidence" value="ECO:0007669"/>
    <property type="project" value="TreeGrafter"/>
</dbReference>
<dbReference type="Pfam" id="PF00173">
    <property type="entry name" value="Cyt-b5"/>
    <property type="match status" value="1"/>
</dbReference>
<dbReference type="Gene3D" id="3.10.120.10">
    <property type="entry name" value="Cytochrome b5-like heme/steroid binding domain"/>
    <property type="match status" value="1"/>
</dbReference>
<dbReference type="InterPro" id="IPR050577">
    <property type="entry name" value="MAPR/NEUFC/NENF-like"/>
</dbReference>
<keyword evidence="3" id="KW-0812">Transmembrane</keyword>
<protein>
    <recommendedName>
        <fullName evidence="4">Cytochrome b5 heme-binding domain-containing protein</fullName>
    </recommendedName>
</protein>
<dbReference type="AlphaFoldDB" id="A0A8H4TQ80"/>
<dbReference type="PANTHER" id="PTHR10281:SF76">
    <property type="entry name" value="CALCUTTA CUP-RELATED"/>
    <property type="match status" value="1"/>
</dbReference>
<dbReference type="PANTHER" id="PTHR10281">
    <property type="entry name" value="MEMBRANE-ASSOCIATED PROGESTERONE RECEPTOR COMPONENT-RELATED"/>
    <property type="match status" value="1"/>
</dbReference>
<keyword evidence="6" id="KW-1185">Reference proteome</keyword>
<feature type="region of interest" description="Disordered" evidence="2">
    <location>
        <begin position="1"/>
        <end position="42"/>
    </location>
</feature>
<organism evidence="5 6">
    <name type="scientific">Fusarium sarcochroum</name>
    <dbReference type="NCBI Taxonomy" id="1208366"/>
    <lineage>
        <taxon>Eukaryota</taxon>
        <taxon>Fungi</taxon>
        <taxon>Dikarya</taxon>
        <taxon>Ascomycota</taxon>
        <taxon>Pezizomycotina</taxon>
        <taxon>Sordariomycetes</taxon>
        <taxon>Hypocreomycetidae</taxon>
        <taxon>Hypocreales</taxon>
        <taxon>Nectriaceae</taxon>
        <taxon>Fusarium</taxon>
        <taxon>Fusarium lateritium species complex</taxon>
    </lineage>
</organism>
<dbReference type="GO" id="GO:0012505">
    <property type="term" value="C:endomembrane system"/>
    <property type="evidence" value="ECO:0007669"/>
    <property type="project" value="TreeGrafter"/>
</dbReference>